<dbReference type="Pfam" id="PF13920">
    <property type="entry name" value="zf-C3HC4_3"/>
    <property type="match status" value="1"/>
</dbReference>
<organism evidence="2 4">
    <name type="scientific">Rotaria magnacalcarata</name>
    <dbReference type="NCBI Taxonomy" id="392030"/>
    <lineage>
        <taxon>Eukaryota</taxon>
        <taxon>Metazoa</taxon>
        <taxon>Spiralia</taxon>
        <taxon>Gnathifera</taxon>
        <taxon>Rotifera</taxon>
        <taxon>Eurotatoria</taxon>
        <taxon>Bdelloidea</taxon>
        <taxon>Philodinida</taxon>
        <taxon>Philodinidae</taxon>
        <taxon>Rotaria</taxon>
    </lineage>
</organism>
<dbReference type="Gene3D" id="3.30.40.10">
    <property type="entry name" value="Zinc/RING finger domain, C3HC4 (zinc finger)"/>
    <property type="match status" value="1"/>
</dbReference>
<dbReference type="GO" id="GO:0051726">
    <property type="term" value="P:regulation of cell cycle"/>
    <property type="evidence" value="ECO:0007669"/>
    <property type="project" value="TreeGrafter"/>
</dbReference>
<dbReference type="GO" id="GO:0043027">
    <property type="term" value="F:cysteine-type endopeptidase inhibitor activity involved in apoptotic process"/>
    <property type="evidence" value="ECO:0007669"/>
    <property type="project" value="TreeGrafter"/>
</dbReference>
<dbReference type="SMART" id="SM00238">
    <property type="entry name" value="BIR"/>
    <property type="match status" value="2"/>
</dbReference>
<proteinExistence type="predicted"/>
<dbReference type="InterPro" id="IPR001370">
    <property type="entry name" value="BIR_rpt"/>
</dbReference>
<feature type="region of interest" description="Disordered" evidence="1">
    <location>
        <begin position="119"/>
        <end position="138"/>
    </location>
</feature>
<dbReference type="CDD" id="cd00022">
    <property type="entry name" value="BIR"/>
    <property type="match status" value="2"/>
</dbReference>
<dbReference type="PROSITE" id="PS50143">
    <property type="entry name" value="BIR_REPEAT_2"/>
    <property type="match status" value="3"/>
</dbReference>
<dbReference type="EMBL" id="CAJNOV010013865">
    <property type="protein sequence ID" value="CAF1534224.1"/>
    <property type="molecule type" value="Genomic_DNA"/>
</dbReference>
<evidence type="ECO:0000313" key="3">
    <source>
        <dbReference type="EMBL" id="CAF1575548.1"/>
    </source>
</evidence>
<feature type="compositionally biased region" description="Polar residues" evidence="1">
    <location>
        <begin position="128"/>
        <end position="138"/>
    </location>
</feature>
<accession>A0A815VN50</accession>
<evidence type="ECO:0000313" key="4">
    <source>
        <dbReference type="Proteomes" id="UP000663855"/>
    </source>
</evidence>
<dbReference type="AlphaFoldDB" id="A0A815VN50"/>
<dbReference type="Pfam" id="PF00653">
    <property type="entry name" value="BIR"/>
    <property type="match status" value="3"/>
</dbReference>
<protein>
    <submittedName>
        <fullName evidence="2">Uncharacterized protein</fullName>
    </submittedName>
</protein>
<name>A0A815VN50_9BILA</name>
<evidence type="ECO:0000313" key="2">
    <source>
        <dbReference type="EMBL" id="CAF1534224.1"/>
    </source>
</evidence>
<dbReference type="GO" id="GO:0005737">
    <property type="term" value="C:cytoplasm"/>
    <property type="evidence" value="ECO:0007669"/>
    <property type="project" value="TreeGrafter"/>
</dbReference>
<dbReference type="SUPFAM" id="SSF57924">
    <property type="entry name" value="Inhibitor of apoptosis (IAP) repeat"/>
    <property type="match status" value="3"/>
</dbReference>
<sequence>MNPVIHQTAHRTSMSHKNNILEMASKQSNRKKDNSQYSRVTLTRVKSIMQSITKFGVHTVPHLSACGFQYTGNGNAACCKDCGLEVFNLTLDMNPFTIHSQRRSDCPFVCSIKASSSGNIPASSSPPKTTIRNPMTTSELENPSKRQKIELMDSKSIYTTLLETDLIQQVRRRSFSHWSHRSIPSSAQMIEAGFFNCNVDDRVICIYCNLICQQWTPHADDPCEVHKTLSPNCIYVKAKLMRPAVSSINVGDDNSTVNTSDIRSGITSDLSPLLSNDILMTTSYNPTYSEISKRHTSYATWPIEDLPPVDDLVRAGFFYTGTKTIVTCFYCNGSLQNWDPNDNPMTKHAHSFPHCAYARQLCGVELYRKIQTDKRAQQERTRINELIEGSDCIDILNINTAKRNRPLSIGDKKTLAILVAGRLALPISQCLLHQHFHVSIISRCWKDQLKLKRDDFETECDLYIACLVLQKQREHIGGKKENIVIPNVKMKQIREQRARIREQTFTVSKSSQLLGNSANVTCRSPLQSRTNQYVRSQVPTSNSIANICIPKRKRSDETDRHKSAPSNPCILCLLQEKTITFIPCGRVGTCVPCSHCLRLCPICQRKIESIAQIHI</sequence>
<dbReference type="Proteomes" id="UP000663834">
    <property type="component" value="Unassembled WGS sequence"/>
</dbReference>
<dbReference type="Proteomes" id="UP000663855">
    <property type="component" value="Unassembled WGS sequence"/>
</dbReference>
<dbReference type="EMBL" id="CAJNOW010010046">
    <property type="protein sequence ID" value="CAF1575548.1"/>
    <property type="molecule type" value="Genomic_DNA"/>
</dbReference>
<dbReference type="GO" id="GO:0043066">
    <property type="term" value="P:negative regulation of apoptotic process"/>
    <property type="evidence" value="ECO:0007669"/>
    <property type="project" value="TreeGrafter"/>
</dbReference>
<dbReference type="PANTHER" id="PTHR10044">
    <property type="entry name" value="INHIBITOR OF APOPTOSIS"/>
    <property type="match status" value="1"/>
</dbReference>
<evidence type="ECO:0000256" key="1">
    <source>
        <dbReference type="SAM" id="MobiDB-lite"/>
    </source>
</evidence>
<reference evidence="2" key="1">
    <citation type="submission" date="2021-02" db="EMBL/GenBank/DDBJ databases">
        <authorList>
            <person name="Nowell W R."/>
        </authorList>
    </citation>
    <scope>NUCLEOTIDE SEQUENCE</scope>
</reference>
<dbReference type="InterPro" id="IPR050784">
    <property type="entry name" value="IAP"/>
</dbReference>
<dbReference type="OrthoDB" id="774873at2759"/>
<comment type="caution">
    <text evidence="2">The sequence shown here is derived from an EMBL/GenBank/DDBJ whole genome shotgun (WGS) entry which is preliminary data.</text>
</comment>
<dbReference type="InterPro" id="IPR013083">
    <property type="entry name" value="Znf_RING/FYVE/PHD"/>
</dbReference>
<dbReference type="GO" id="GO:0005634">
    <property type="term" value="C:nucleus"/>
    <property type="evidence" value="ECO:0007669"/>
    <property type="project" value="TreeGrafter"/>
</dbReference>
<gene>
    <name evidence="2" type="ORF">CJN711_LOCUS29249</name>
    <name evidence="3" type="ORF">KQP761_LOCUS19606</name>
</gene>
<dbReference type="GO" id="GO:0061630">
    <property type="term" value="F:ubiquitin protein ligase activity"/>
    <property type="evidence" value="ECO:0007669"/>
    <property type="project" value="TreeGrafter"/>
</dbReference>
<dbReference type="GO" id="GO:0031398">
    <property type="term" value="P:positive regulation of protein ubiquitination"/>
    <property type="evidence" value="ECO:0007669"/>
    <property type="project" value="TreeGrafter"/>
</dbReference>
<dbReference type="Gene3D" id="1.10.1170.10">
    <property type="entry name" value="Inhibitor Of Apoptosis Protein (2mihbC-IAP-1), Chain A"/>
    <property type="match status" value="3"/>
</dbReference>
<dbReference type="PANTHER" id="PTHR10044:SF139">
    <property type="entry name" value="DEATH-ASSOCIATED INHIBITOR OF APOPTOSIS 2"/>
    <property type="match status" value="1"/>
</dbReference>